<keyword evidence="3" id="KW-0812">Transmembrane</keyword>
<dbReference type="InterPro" id="IPR051159">
    <property type="entry name" value="Hexapeptide_acetyltransf"/>
</dbReference>
<keyword evidence="3" id="KW-0472">Membrane</keyword>
<dbReference type="PANTHER" id="PTHR23416">
    <property type="entry name" value="SIALIC ACID SYNTHASE-RELATED"/>
    <property type="match status" value="1"/>
</dbReference>
<dbReference type="Pfam" id="PF00132">
    <property type="entry name" value="Hexapep"/>
    <property type="match status" value="1"/>
</dbReference>
<gene>
    <name evidence="4" type="primary">atr18</name>
</gene>
<evidence type="ECO:0000256" key="2">
    <source>
        <dbReference type="ARBA" id="ARBA00022679"/>
    </source>
</evidence>
<dbReference type="GO" id="GO:0008374">
    <property type="term" value="F:O-acyltransferase activity"/>
    <property type="evidence" value="ECO:0007669"/>
    <property type="project" value="TreeGrafter"/>
</dbReference>
<evidence type="ECO:0000313" key="4">
    <source>
        <dbReference type="EMBL" id="AWL83832.1"/>
    </source>
</evidence>
<reference evidence="4" key="1">
    <citation type="submission" date="2018-04" db="EMBL/GenBank/DDBJ databases">
        <title>K53 capsular polysaccharide of Acinetobacter baumannii D23 has a disaccharide K unit of 2,4-diacetamido-2,4,6-trideoxy-D-glucose and partially 4 O-acetylated 2 acetamido-2-deoxy-D-galacturonic acid.</title>
        <authorList>
            <person name="Arbatsky N.P."/>
            <person name="Kenyon J.J."/>
            <person name="Shashkov A.S."/>
            <person name="Shneider M.M."/>
            <person name="Popova A.V."/>
            <person name="Hall R.M."/>
            <person name="Knirel Y.A."/>
        </authorList>
    </citation>
    <scope>NUCLEOTIDE SEQUENCE</scope>
    <source>
        <strain evidence="4">D23</strain>
    </source>
</reference>
<dbReference type="Gene3D" id="2.160.10.10">
    <property type="entry name" value="Hexapeptide repeat proteins"/>
    <property type="match status" value="1"/>
</dbReference>
<evidence type="ECO:0000256" key="3">
    <source>
        <dbReference type="SAM" id="Phobius"/>
    </source>
</evidence>
<comment type="similarity">
    <text evidence="1">Belongs to the transferase hexapeptide repeat family.</text>
</comment>
<dbReference type="InterPro" id="IPR001451">
    <property type="entry name" value="Hexapep"/>
</dbReference>
<accession>A0A2U8NGE5</accession>
<sequence length="182" mass="19936">MNMWKIFTVLARITSLLPLFLFHFFWRCLDIFDGKFGAVARYILIAGRLKKCGTNVYIGPFVSIESVRNLSLGNNVSIHHQCTLICLGGIDIGDNVAIAHASSLISTNHTWNDNNLPIKYNPVVCDNLEIHDDVWIGCGVRILAGVKIPKRCVVAAGAVVTKSLSDSGALYGGVPVKKIRDI</sequence>
<keyword evidence="3" id="KW-1133">Transmembrane helix</keyword>
<dbReference type="EMBL" id="MH190222">
    <property type="protein sequence ID" value="AWL83832.1"/>
    <property type="molecule type" value="Genomic_DNA"/>
</dbReference>
<dbReference type="GO" id="GO:0005829">
    <property type="term" value="C:cytosol"/>
    <property type="evidence" value="ECO:0007669"/>
    <property type="project" value="TreeGrafter"/>
</dbReference>
<name>A0A2U8NGE5_ACIBA</name>
<dbReference type="PANTHER" id="PTHR23416:SF23">
    <property type="entry name" value="ACETYLTRANSFERASE C18B11.09C-RELATED"/>
    <property type="match status" value="1"/>
</dbReference>
<dbReference type="InterPro" id="IPR011004">
    <property type="entry name" value="Trimer_LpxA-like_sf"/>
</dbReference>
<protein>
    <submittedName>
        <fullName evidence="4">Atr18</fullName>
    </submittedName>
</protein>
<proteinExistence type="inferred from homology"/>
<dbReference type="SUPFAM" id="SSF51161">
    <property type="entry name" value="Trimeric LpxA-like enzymes"/>
    <property type="match status" value="1"/>
</dbReference>
<evidence type="ECO:0000256" key="1">
    <source>
        <dbReference type="ARBA" id="ARBA00007274"/>
    </source>
</evidence>
<keyword evidence="2" id="KW-0808">Transferase</keyword>
<dbReference type="CDD" id="cd04647">
    <property type="entry name" value="LbH_MAT_like"/>
    <property type="match status" value="1"/>
</dbReference>
<dbReference type="AlphaFoldDB" id="A0A2U8NGE5"/>
<feature type="transmembrane region" description="Helical" evidence="3">
    <location>
        <begin position="6"/>
        <end position="26"/>
    </location>
</feature>
<organism evidence="4">
    <name type="scientific">Acinetobacter baumannii</name>
    <dbReference type="NCBI Taxonomy" id="470"/>
    <lineage>
        <taxon>Bacteria</taxon>
        <taxon>Pseudomonadati</taxon>
        <taxon>Pseudomonadota</taxon>
        <taxon>Gammaproteobacteria</taxon>
        <taxon>Moraxellales</taxon>
        <taxon>Moraxellaceae</taxon>
        <taxon>Acinetobacter</taxon>
        <taxon>Acinetobacter calcoaceticus/baumannii complex</taxon>
    </lineage>
</organism>